<evidence type="ECO:0000313" key="1">
    <source>
        <dbReference type="Proteomes" id="UP000095287"/>
    </source>
</evidence>
<dbReference type="WBParaSite" id="L893_g14507.t1">
    <property type="protein sequence ID" value="L893_g14507.t1"/>
    <property type="gene ID" value="L893_g14507"/>
</dbReference>
<accession>A0A1I7YBQ8</accession>
<proteinExistence type="predicted"/>
<protein>
    <submittedName>
        <fullName evidence="2">Uncharacterized protein</fullName>
    </submittedName>
</protein>
<sequence>MSICPTSQKEGREPLFSFFLLLYRPIKGASLRQALQELGSTAEPGRSLCSSEFKIRRAFDDDVFSA</sequence>
<organism evidence="1 2">
    <name type="scientific">Steinernema glaseri</name>
    <dbReference type="NCBI Taxonomy" id="37863"/>
    <lineage>
        <taxon>Eukaryota</taxon>
        <taxon>Metazoa</taxon>
        <taxon>Ecdysozoa</taxon>
        <taxon>Nematoda</taxon>
        <taxon>Chromadorea</taxon>
        <taxon>Rhabditida</taxon>
        <taxon>Tylenchina</taxon>
        <taxon>Panagrolaimomorpha</taxon>
        <taxon>Strongyloidoidea</taxon>
        <taxon>Steinernematidae</taxon>
        <taxon>Steinernema</taxon>
    </lineage>
</organism>
<name>A0A1I7YBQ8_9BILA</name>
<evidence type="ECO:0000313" key="2">
    <source>
        <dbReference type="WBParaSite" id="L893_g14507.t1"/>
    </source>
</evidence>
<dbReference type="Proteomes" id="UP000095287">
    <property type="component" value="Unplaced"/>
</dbReference>
<dbReference type="AlphaFoldDB" id="A0A1I7YBQ8"/>
<reference evidence="2" key="1">
    <citation type="submission" date="2016-11" db="UniProtKB">
        <authorList>
            <consortium name="WormBaseParasite"/>
        </authorList>
    </citation>
    <scope>IDENTIFICATION</scope>
</reference>
<keyword evidence="1" id="KW-1185">Reference proteome</keyword>